<protein>
    <submittedName>
        <fullName evidence="1">Uncharacterized protein</fullName>
    </submittedName>
</protein>
<reference evidence="2" key="1">
    <citation type="journal article" date="2021" name="BMC Genomics">
        <title>Chromosome-level genome assembly and manually-curated proteome of model necrotroph Parastagonospora nodorum Sn15 reveals a genome-wide trove of candidate effector homologs, and redundancy of virulence-related functions within an accessory chromosome.</title>
        <authorList>
            <person name="Bertazzoni S."/>
            <person name="Jones D.A.B."/>
            <person name="Phan H.T."/>
            <person name="Tan K.-C."/>
            <person name="Hane J.K."/>
        </authorList>
    </citation>
    <scope>NUCLEOTIDE SEQUENCE [LARGE SCALE GENOMIC DNA]</scope>
    <source>
        <strain evidence="2">SN15 / ATCC MYA-4574 / FGSC 10173)</strain>
    </source>
</reference>
<dbReference type="Proteomes" id="UP000663193">
    <property type="component" value="Chromosome 9"/>
</dbReference>
<accession>A0A7U2I242</accession>
<organism evidence="1 2">
    <name type="scientific">Phaeosphaeria nodorum (strain SN15 / ATCC MYA-4574 / FGSC 10173)</name>
    <name type="common">Glume blotch fungus</name>
    <name type="synonym">Parastagonospora nodorum</name>
    <dbReference type="NCBI Taxonomy" id="321614"/>
    <lineage>
        <taxon>Eukaryota</taxon>
        <taxon>Fungi</taxon>
        <taxon>Dikarya</taxon>
        <taxon>Ascomycota</taxon>
        <taxon>Pezizomycotina</taxon>
        <taxon>Dothideomycetes</taxon>
        <taxon>Pleosporomycetidae</taxon>
        <taxon>Pleosporales</taxon>
        <taxon>Pleosporineae</taxon>
        <taxon>Phaeosphaeriaceae</taxon>
        <taxon>Parastagonospora</taxon>
    </lineage>
</organism>
<gene>
    <name evidence="1" type="ORF">JI435_200680</name>
</gene>
<keyword evidence="2" id="KW-1185">Reference proteome</keyword>
<sequence length="82" mass="8777">MCSCGGGQARRRMSWRVFANRVGAYRTSTVFLRPEGVVNALGMPGNDARGPQSRCSWLWGCGGRRSPARAIMGANGDTEIGS</sequence>
<dbReference type="VEuPathDB" id="FungiDB:JI435_200680"/>
<dbReference type="AlphaFoldDB" id="A0A7U2I242"/>
<proteinExistence type="predicted"/>
<dbReference type="EMBL" id="CP069031">
    <property type="protein sequence ID" value="QRC98999.1"/>
    <property type="molecule type" value="Genomic_DNA"/>
</dbReference>
<name>A0A7U2I242_PHANO</name>
<evidence type="ECO:0000313" key="2">
    <source>
        <dbReference type="Proteomes" id="UP000663193"/>
    </source>
</evidence>
<evidence type="ECO:0000313" key="1">
    <source>
        <dbReference type="EMBL" id="QRC98999.1"/>
    </source>
</evidence>